<keyword evidence="2" id="KW-1185">Reference proteome</keyword>
<reference evidence="1 2" key="2">
    <citation type="journal article" date="2022" name="Mol. Ecol. Resour.">
        <title>The genomes of chicory, endive, great burdock and yacon provide insights into Asteraceae paleo-polyploidization history and plant inulin production.</title>
        <authorList>
            <person name="Fan W."/>
            <person name="Wang S."/>
            <person name="Wang H."/>
            <person name="Wang A."/>
            <person name="Jiang F."/>
            <person name="Liu H."/>
            <person name="Zhao H."/>
            <person name="Xu D."/>
            <person name="Zhang Y."/>
        </authorList>
    </citation>
    <scope>NUCLEOTIDE SEQUENCE [LARGE SCALE GENOMIC DNA]</scope>
    <source>
        <strain evidence="2">cv. Yunnan</strain>
        <tissue evidence="1">Leaves</tissue>
    </source>
</reference>
<evidence type="ECO:0000313" key="1">
    <source>
        <dbReference type="EMBL" id="KAI3802986.1"/>
    </source>
</evidence>
<sequence length="202" mass="22685">MWTKAGHRIRFPGISAATMTVLRRGVDALTDDERYSPMRMVIALNVPSSVGKGGMSSNRGGLTKYTRIPFLKEIKYLLDGTLSAIAILIGEYLSSLVKASISLQKKVFKKSYSILNTVMLAANMPENRIRWAALVHIENTVRIALRLNEKLHLVGLWRSMLVFCFLDSKLVDRAGHKIGLSNIPTVQLMLRRGYRKRSQPLS</sequence>
<protein>
    <submittedName>
        <fullName evidence="1">Uncharacterized protein</fullName>
    </submittedName>
</protein>
<comment type="caution">
    <text evidence="1">The sequence shown here is derived from an EMBL/GenBank/DDBJ whole genome shotgun (WGS) entry which is preliminary data.</text>
</comment>
<proteinExistence type="predicted"/>
<name>A0ACB9I5F7_9ASTR</name>
<evidence type="ECO:0000313" key="2">
    <source>
        <dbReference type="Proteomes" id="UP001056120"/>
    </source>
</evidence>
<reference evidence="2" key="1">
    <citation type="journal article" date="2022" name="Mol. Ecol. Resour.">
        <title>The genomes of chicory, endive, great burdock and yacon provide insights into Asteraceae palaeo-polyploidization history and plant inulin production.</title>
        <authorList>
            <person name="Fan W."/>
            <person name="Wang S."/>
            <person name="Wang H."/>
            <person name="Wang A."/>
            <person name="Jiang F."/>
            <person name="Liu H."/>
            <person name="Zhao H."/>
            <person name="Xu D."/>
            <person name="Zhang Y."/>
        </authorList>
    </citation>
    <scope>NUCLEOTIDE SEQUENCE [LARGE SCALE GENOMIC DNA]</scope>
    <source>
        <strain evidence="2">cv. Yunnan</strain>
    </source>
</reference>
<organism evidence="1 2">
    <name type="scientific">Smallanthus sonchifolius</name>
    <dbReference type="NCBI Taxonomy" id="185202"/>
    <lineage>
        <taxon>Eukaryota</taxon>
        <taxon>Viridiplantae</taxon>
        <taxon>Streptophyta</taxon>
        <taxon>Embryophyta</taxon>
        <taxon>Tracheophyta</taxon>
        <taxon>Spermatophyta</taxon>
        <taxon>Magnoliopsida</taxon>
        <taxon>eudicotyledons</taxon>
        <taxon>Gunneridae</taxon>
        <taxon>Pentapetalae</taxon>
        <taxon>asterids</taxon>
        <taxon>campanulids</taxon>
        <taxon>Asterales</taxon>
        <taxon>Asteraceae</taxon>
        <taxon>Asteroideae</taxon>
        <taxon>Heliantheae alliance</taxon>
        <taxon>Millerieae</taxon>
        <taxon>Smallanthus</taxon>
    </lineage>
</organism>
<dbReference type="EMBL" id="CM042027">
    <property type="protein sequence ID" value="KAI3802986.1"/>
    <property type="molecule type" value="Genomic_DNA"/>
</dbReference>
<gene>
    <name evidence="1" type="ORF">L1987_31133</name>
</gene>
<dbReference type="Proteomes" id="UP001056120">
    <property type="component" value="Linkage Group LG10"/>
</dbReference>
<accession>A0ACB9I5F7</accession>